<dbReference type="HOGENOM" id="CLU_2477057_0_0_4"/>
<protein>
    <submittedName>
        <fullName evidence="1">Uncharacterized protein</fullName>
    </submittedName>
</protein>
<dbReference type="EMBL" id="CP009238">
    <property type="protein sequence ID" value="AIL32969.1"/>
    <property type="molecule type" value="Genomic_DNA"/>
</dbReference>
<keyword evidence="2" id="KW-1185">Reference proteome</keyword>
<dbReference type="AlphaFoldDB" id="A0A077DE63"/>
<accession>A0A077DE63</accession>
<name>A0A077DE63_9BURK</name>
<reference evidence="1 2" key="1">
    <citation type="journal article" date="2014" name="BMC Genomics">
        <title>A genomic perspective on a new bacterial genus and species from the Alcaligenaceae family, Basilea psittacipulmonis.</title>
        <authorList>
            <person name="Whiteson K.L."/>
            <person name="Hernandez D."/>
            <person name="Lazarevic V."/>
            <person name="Gaia N."/>
            <person name="Farinelli L."/>
            <person name="Francois P."/>
            <person name="Pilo P."/>
            <person name="Frey J."/>
            <person name="Schrenzel J."/>
        </authorList>
    </citation>
    <scope>NUCLEOTIDE SEQUENCE [LARGE SCALE GENOMIC DNA]</scope>
    <source>
        <strain evidence="1 2">DSM 24701</strain>
    </source>
</reference>
<sequence>MIHDDNQLVKSCEQSSADLVVIIEKYDQPLSETRLKKAFERELLNHYFWKNEELGIYAFLKNSVVWKNIQNKTHLEQALKNKQTMSI</sequence>
<evidence type="ECO:0000313" key="2">
    <source>
        <dbReference type="Proteomes" id="UP000028945"/>
    </source>
</evidence>
<dbReference type="Proteomes" id="UP000028945">
    <property type="component" value="Chromosome"/>
</dbReference>
<organism evidence="1 2">
    <name type="scientific">Basilea psittacipulmonis DSM 24701</name>
    <dbReference type="NCBI Taxonomy" id="1072685"/>
    <lineage>
        <taxon>Bacteria</taxon>
        <taxon>Pseudomonadati</taxon>
        <taxon>Pseudomonadota</taxon>
        <taxon>Betaproteobacteria</taxon>
        <taxon>Burkholderiales</taxon>
        <taxon>Alcaligenaceae</taxon>
        <taxon>Basilea</taxon>
    </lineage>
</organism>
<evidence type="ECO:0000313" key="1">
    <source>
        <dbReference type="EMBL" id="AIL32969.1"/>
    </source>
</evidence>
<dbReference type="RefSeq" id="WP_038500312.1">
    <property type="nucleotide sequence ID" value="NZ_AFWK01000002.1"/>
</dbReference>
<gene>
    <name evidence="1" type="ORF">IX83_06265</name>
</gene>
<proteinExistence type="predicted"/>
<dbReference type="KEGG" id="bpsi:IX83_06265"/>